<keyword evidence="2" id="KW-1185">Reference proteome</keyword>
<name>A0ABR9HD31_9ACTN</name>
<dbReference type="RefSeq" id="WP_225942347.1">
    <property type="nucleotide sequence ID" value="NZ_BMXJ01000006.1"/>
</dbReference>
<dbReference type="PANTHER" id="PTHR13812:SF19">
    <property type="entry name" value="KETIMINE REDUCTASE MU-CRYSTALLIN"/>
    <property type="match status" value="1"/>
</dbReference>
<dbReference type="EC" id="1.4.1.1" evidence="1"/>
<dbReference type="Gene3D" id="3.30.1780.10">
    <property type="entry name" value="ornithine cyclodeaminase, domain 1"/>
    <property type="match status" value="1"/>
</dbReference>
<dbReference type="InterPro" id="IPR003462">
    <property type="entry name" value="ODC_Mu_crystall"/>
</dbReference>
<evidence type="ECO:0000313" key="2">
    <source>
        <dbReference type="Proteomes" id="UP000598217"/>
    </source>
</evidence>
<accession>A0ABR9HD31</accession>
<dbReference type="InterPro" id="IPR036291">
    <property type="entry name" value="NAD(P)-bd_dom_sf"/>
</dbReference>
<keyword evidence="1" id="KW-0560">Oxidoreductase</keyword>
<organism evidence="1 2">
    <name type="scientific">Nocardiopsis terrae</name>
    <dbReference type="NCBI Taxonomy" id="372655"/>
    <lineage>
        <taxon>Bacteria</taxon>
        <taxon>Bacillati</taxon>
        <taxon>Actinomycetota</taxon>
        <taxon>Actinomycetes</taxon>
        <taxon>Streptosporangiales</taxon>
        <taxon>Nocardiopsidaceae</taxon>
        <taxon>Nocardiopsis</taxon>
    </lineage>
</organism>
<reference evidence="1 2" key="1">
    <citation type="submission" date="2020-10" db="EMBL/GenBank/DDBJ databases">
        <title>Sequencing the genomes of 1000 actinobacteria strains.</title>
        <authorList>
            <person name="Klenk H.-P."/>
        </authorList>
    </citation>
    <scope>NUCLEOTIDE SEQUENCE [LARGE SCALE GENOMIC DNA]</scope>
    <source>
        <strain evidence="1 2">DSM 45157</strain>
    </source>
</reference>
<gene>
    <name evidence="1" type="ORF">H4W79_001150</name>
</gene>
<dbReference type="Proteomes" id="UP000598217">
    <property type="component" value="Unassembled WGS sequence"/>
</dbReference>
<dbReference type="Gene3D" id="3.40.50.720">
    <property type="entry name" value="NAD(P)-binding Rossmann-like Domain"/>
    <property type="match status" value="1"/>
</dbReference>
<protein>
    <submittedName>
        <fullName evidence="1">Alanine dehydrogenase</fullName>
        <ecNumber evidence="1">1.4.1.1</ecNumber>
    </submittedName>
</protein>
<dbReference type="InterPro" id="IPR023401">
    <property type="entry name" value="ODC_N"/>
</dbReference>
<dbReference type="PIRSF" id="PIRSF001439">
    <property type="entry name" value="CryM"/>
    <property type="match status" value="1"/>
</dbReference>
<dbReference type="GO" id="GO:0000286">
    <property type="term" value="F:alanine dehydrogenase activity"/>
    <property type="evidence" value="ECO:0007669"/>
    <property type="project" value="UniProtKB-EC"/>
</dbReference>
<comment type="caution">
    <text evidence="1">The sequence shown here is derived from an EMBL/GenBank/DDBJ whole genome shotgun (WGS) entry which is preliminary data.</text>
</comment>
<proteinExistence type="predicted"/>
<dbReference type="SUPFAM" id="SSF51735">
    <property type="entry name" value="NAD(P)-binding Rossmann-fold domains"/>
    <property type="match status" value="1"/>
</dbReference>
<dbReference type="Pfam" id="PF02423">
    <property type="entry name" value="OCD_Mu_crystall"/>
    <property type="match status" value="1"/>
</dbReference>
<dbReference type="EMBL" id="JADBDY010000001">
    <property type="protein sequence ID" value="MBE1456936.1"/>
    <property type="molecule type" value="Genomic_DNA"/>
</dbReference>
<dbReference type="PANTHER" id="PTHR13812">
    <property type="entry name" value="KETIMINE REDUCTASE MU-CRYSTALLIN"/>
    <property type="match status" value="1"/>
</dbReference>
<evidence type="ECO:0000313" key="1">
    <source>
        <dbReference type="EMBL" id="MBE1456936.1"/>
    </source>
</evidence>
<sequence length="340" mass="35894">MATIMEAVGRDGLMDQVIARLDDGFAAIGRGERRSSPPRGGFERAEPAPGVLEWMPHREAGDTVTIKTVSYSPLNSERYGLPTILGTVARFDDATGRLTSLMDGALPTSIRTGAASAIASRLLAPADARTIGIVGAGCQAVTQVHALTRVLPVERVLVWDVDPAHAASFAARVAFLGREVRVAEPELIMAKADVVCTATSVKAHADPVLPDTACRPDLHVNAVGADVVGKTELPESLVRRAFVTTDHPDQALREGESQRLSADRLGPTLADLCASPGRAVQPRRGLTVFDSTGVALEDHLVAEVFLEAATMLGLGTRLPIEHDLVNALDPYALSPTAARA</sequence>